<sequence>MHSRRRLVDIKFSFEEGHTLQAEGALGYQGEAQNEQNPWAGSLTLEARNIRGTGRNGALRFEQEALYTFLKLMYLEPWIAGQHLDLGGFLETEIEKESFARREIQLELAYHLSGQWTSSATVGQQESTDEPSAIFSKTYSVGLGLEWNSMDNPSNPRNGFRFIGKIVGHRKRKAGRLYY</sequence>
<evidence type="ECO:0000256" key="1">
    <source>
        <dbReference type="ARBA" id="ARBA00004370"/>
    </source>
</evidence>
<organism evidence="4">
    <name type="scientific">marine sediment metagenome</name>
    <dbReference type="NCBI Taxonomy" id="412755"/>
    <lineage>
        <taxon>unclassified sequences</taxon>
        <taxon>metagenomes</taxon>
        <taxon>ecological metagenomes</taxon>
    </lineage>
</organism>
<evidence type="ECO:0000259" key="3">
    <source>
        <dbReference type="Pfam" id="PF01103"/>
    </source>
</evidence>
<comment type="caution">
    <text evidence="4">The sequence shown here is derived from an EMBL/GenBank/DDBJ whole genome shotgun (WGS) entry which is preliminary data.</text>
</comment>
<dbReference type="Gene3D" id="2.40.160.50">
    <property type="entry name" value="membrane protein fhac: a member of the omp85/tpsb transporter family"/>
    <property type="match status" value="1"/>
</dbReference>
<dbReference type="AlphaFoldDB" id="X0YAS2"/>
<proteinExistence type="predicted"/>
<accession>X0YAS2</accession>
<feature type="non-terminal residue" evidence="4">
    <location>
        <position position="179"/>
    </location>
</feature>
<dbReference type="Pfam" id="PF01103">
    <property type="entry name" value="Omp85"/>
    <property type="match status" value="1"/>
</dbReference>
<comment type="subcellular location">
    <subcellularLocation>
        <location evidence="1">Membrane</location>
    </subcellularLocation>
</comment>
<dbReference type="InterPro" id="IPR000184">
    <property type="entry name" value="Bac_surfAg_D15"/>
</dbReference>
<dbReference type="EMBL" id="BARS01055305">
    <property type="protein sequence ID" value="GAG44397.1"/>
    <property type="molecule type" value="Genomic_DNA"/>
</dbReference>
<name>X0YAS2_9ZZZZ</name>
<reference evidence="4" key="1">
    <citation type="journal article" date="2014" name="Front. Microbiol.">
        <title>High frequency of phylogenetically diverse reductive dehalogenase-homologous genes in deep subseafloor sedimentary metagenomes.</title>
        <authorList>
            <person name="Kawai M."/>
            <person name="Futagami T."/>
            <person name="Toyoda A."/>
            <person name="Takaki Y."/>
            <person name="Nishi S."/>
            <person name="Hori S."/>
            <person name="Arai W."/>
            <person name="Tsubouchi T."/>
            <person name="Morono Y."/>
            <person name="Uchiyama I."/>
            <person name="Ito T."/>
            <person name="Fujiyama A."/>
            <person name="Inagaki F."/>
            <person name="Takami H."/>
        </authorList>
    </citation>
    <scope>NUCLEOTIDE SEQUENCE</scope>
    <source>
        <strain evidence="4">Expedition CK06-06</strain>
    </source>
</reference>
<evidence type="ECO:0000256" key="2">
    <source>
        <dbReference type="ARBA" id="ARBA00023136"/>
    </source>
</evidence>
<keyword evidence="2" id="KW-0472">Membrane</keyword>
<feature type="domain" description="Bacterial surface antigen (D15)" evidence="3">
    <location>
        <begin position="49"/>
        <end position="162"/>
    </location>
</feature>
<gene>
    <name evidence="4" type="ORF">S01H1_81682</name>
</gene>
<protein>
    <recommendedName>
        <fullName evidence="3">Bacterial surface antigen (D15) domain-containing protein</fullName>
    </recommendedName>
</protein>
<evidence type="ECO:0000313" key="4">
    <source>
        <dbReference type="EMBL" id="GAG44397.1"/>
    </source>
</evidence>
<dbReference type="GO" id="GO:0019867">
    <property type="term" value="C:outer membrane"/>
    <property type="evidence" value="ECO:0007669"/>
    <property type="project" value="InterPro"/>
</dbReference>